<dbReference type="Pfam" id="PF02518">
    <property type="entry name" value="HATPase_c"/>
    <property type="match status" value="1"/>
</dbReference>
<evidence type="ECO:0000259" key="12">
    <source>
        <dbReference type="Pfam" id="PF07730"/>
    </source>
</evidence>
<protein>
    <recommendedName>
        <fullName evidence="2">histidine kinase</fullName>
        <ecNumber evidence="2">2.7.13.3</ecNumber>
    </recommendedName>
</protein>
<name>A0A0N0GUW2_9ACTN</name>
<evidence type="ECO:0000256" key="6">
    <source>
        <dbReference type="ARBA" id="ARBA00022777"/>
    </source>
</evidence>
<evidence type="ECO:0000256" key="5">
    <source>
        <dbReference type="ARBA" id="ARBA00022741"/>
    </source>
</evidence>
<organism evidence="13 14">
    <name type="scientific">Streptomyces chattanoogensis</name>
    <dbReference type="NCBI Taxonomy" id="66876"/>
    <lineage>
        <taxon>Bacteria</taxon>
        <taxon>Bacillati</taxon>
        <taxon>Actinomycetota</taxon>
        <taxon>Actinomycetes</taxon>
        <taxon>Kitasatosporales</taxon>
        <taxon>Streptomycetaceae</taxon>
        <taxon>Streptomyces</taxon>
    </lineage>
</organism>
<proteinExistence type="predicted"/>
<feature type="compositionally biased region" description="Basic and acidic residues" evidence="9">
    <location>
        <begin position="1"/>
        <end position="22"/>
    </location>
</feature>
<feature type="transmembrane region" description="Helical" evidence="10">
    <location>
        <begin position="166"/>
        <end position="184"/>
    </location>
</feature>
<dbReference type="GO" id="GO:0005524">
    <property type="term" value="F:ATP binding"/>
    <property type="evidence" value="ECO:0007669"/>
    <property type="project" value="UniProtKB-KW"/>
</dbReference>
<keyword evidence="10" id="KW-0472">Membrane</keyword>
<dbReference type="InterPro" id="IPR011712">
    <property type="entry name" value="Sig_transdc_His_kin_sub3_dim/P"/>
</dbReference>
<evidence type="ECO:0000256" key="8">
    <source>
        <dbReference type="ARBA" id="ARBA00023012"/>
    </source>
</evidence>
<feature type="transmembrane region" description="Helical" evidence="10">
    <location>
        <begin position="115"/>
        <end position="136"/>
    </location>
</feature>
<dbReference type="InterPro" id="IPR050482">
    <property type="entry name" value="Sensor_HK_TwoCompSys"/>
</dbReference>
<keyword evidence="4" id="KW-0808">Transferase</keyword>
<keyword evidence="10" id="KW-0812">Transmembrane</keyword>
<feature type="region of interest" description="Disordered" evidence="9">
    <location>
        <begin position="1"/>
        <end position="23"/>
    </location>
</feature>
<evidence type="ECO:0000313" key="13">
    <source>
        <dbReference type="EMBL" id="KPC58781.1"/>
    </source>
</evidence>
<dbReference type="Pfam" id="PF07730">
    <property type="entry name" value="HisKA_3"/>
    <property type="match status" value="1"/>
</dbReference>
<dbReference type="CDD" id="cd16917">
    <property type="entry name" value="HATPase_UhpB-NarQ-NarX-like"/>
    <property type="match status" value="1"/>
</dbReference>
<dbReference type="PANTHER" id="PTHR24421:SF10">
    <property type="entry name" value="NITRATE_NITRITE SENSOR PROTEIN NARQ"/>
    <property type="match status" value="1"/>
</dbReference>
<evidence type="ECO:0000256" key="9">
    <source>
        <dbReference type="SAM" id="MobiDB-lite"/>
    </source>
</evidence>
<feature type="region of interest" description="Disordered" evidence="9">
    <location>
        <begin position="453"/>
        <end position="488"/>
    </location>
</feature>
<keyword evidence="10" id="KW-1133">Transmembrane helix</keyword>
<evidence type="ECO:0000256" key="2">
    <source>
        <dbReference type="ARBA" id="ARBA00012438"/>
    </source>
</evidence>
<dbReference type="InterPro" id="IPR036890">
    <property type="entry name" value="HATPase_C_sf"/>
</dbReference>
<keyword evidence="14" id="KW-1185">Reference proteome</keyword>
<evidence type="ECO:0000313" key="14">
    <source>
        <dbReference type="Proteomes" id="UP000037982"/>
    </source>
</evidence>
<feature type="region of interest" description="Disordered" evidence="9">
    <location>
        <begin position="308"/>
        <end position="327"/>
    </location>
</feature>
<gene>
    <name evidence="13" type="ORF">ADL29_36870</name>
</gene>
<dbReference type="PATRIC" id="fig|66876.3.peg.8119"/>
<dbReference type="RefSeq" id="WP_078971565.1">
    <property type="nucleotide sequence ID" value="NZ_LGKG01000196.1"/>
</dbReference>
<feature type="transmembrane region" description="Helical" evidence="10">
    <location>
        <begin position="196"/>
        <end position="214"/>
    </location>
</feature>
<dbReference type="Gene3D" id="1.20.5.1930">
    <property type="match status" value="1"/>
</dbReference>
<sequence>MFKRSLTPEREPTRSAGREPARSRTMRAARQALHVLAVELGTPTDPGTPLFGAVRNRWLRLLPYLIAFLFAVSLLPSGIHVLVADYGMNGALAGALATAQTAPLLLAVTRPLQAWWVIFAADVICALALTGTDGVAGRAWPWPPTVIVGYLVLMLALSLRERRRTLIAVWLMTGAAGILSEPITPEPIAPEHTISTWVLLFVLSGVMLMMGATLRERGDAQRKLLEQETISEAERARRTLLEERTRIARELHDVVAHHMSVITVQADSAPYRINGIPQEAQEEFGAIAATARESLSEMRRLLGVLRSEETERHHEGPEKAPQPGIGQLPKLVEGTVRAGVPVELALPEEPVALEPAVDLSAYRIVQEALANVVRHAPGAQTRVSVTATADGSQLTVLVVNSAPPAPSAPLEPDGTGHGLIGMRERVRLVDGSLDTGPLPDGGFRVAARLPLASPASPSISRPAPPATPTAAPSPSPAPPLSEKDSDST</sequence>
<feature type="compositionally biased region" description="Basic and acidic residues" evidence="9">
    <location>
        <begin position="308"/>
        <end position="318"/>
    </location>
</feature>
<feature type="compositionally biased region" description="Pro residues" evidence="9">
    <location>
        <begin position="462"/>
        <end position="479"/>
    </location>
</feature>
<keyword evidence="5" id="KW-0547">Nucleotide-binding</keyword>
<keyword evidence="3" id="KW-0597">Phosphoprotein</keyword>
<reference evidence="14" key="1">
    <citation type="submission" date="2015-07" db="EMBL/GenBank/DDBJ databases">
        <authorList>
            <person name="Ju K.-S."/>
            <person name="Doroghazi J.R."/>
            <person name="Metcalf W.W."/>
        </authorList>
    </citation>
    <scope>NUCLEOTIDE SEQUENCE [LARGE SCALE GENOMIC DNA]</scope>
    <source>
        <strain evidence="14">NRRL ISP-5002</strain>
    </source>
</reference>
<comment type="catalytic activity">
    <reaction evidence="1">
        <text>ATP + protein L-histidine = ADP + protein N-phospho-L-histidine.</text>
        <dbReference type="EC" id="2.7.13.3"/>
    </reaction>
</comment>
<keyword evidence="7" id="KW-0067">ATP-binding</keyword>
<dbReference type="GO" id="GO:0046983">
    <property type="term" value="F:protein dimerization activity"/>
    <property type="evidence" value="ECO:0007669"/>
    <property type="project" value="InterPro"/>
</dbReference>
<evidence type="ECO:0000256" key="1">
    <source>
        <dbReference type="ARBA" id="ARBA00000085"/>
    </source>
</evidence>
<dbReference type="SUPFAM" id="SSF55874">
    <property type="entry name" value="ATPase domain of HSP90 chaperone/DNA topoisomerase II/histidine kinase"/>
    <property type="match status" value="1"/>
</dbReference>
<evidence type="ECO:0000259" key="11">
    <source>
        <dbReference type="Pfam" id="PF02518"/>
    </source>
</evidence>
<feature type="transmembrane region" description="Helical" evidence="10">
    <location>
        <begin position="142"/>
        <end position="159"/>
    </location>
</feature>
<dbReference type="GO" id="GO:0016020">
    <property type="term" value="C:membrane"/>
    <property type="evidence" value="ECO:0007669"/>
    <property type="project" value="InterPro"/>
</dbReference>
<dbReference type="EMBL" id="LGKG01000196">
    <property type="protein sequence ID" value="KPC58781.1"/>
    <property type="molecule type" value="Genomic_DNA"/>
</dbReference>
<keyword evidence="8" id="KW-0902">Two-component regulatory system</keyword>
<keyword evidence="6 13" id="KW-0418">Kinase</keyword>
<evidence type="ECO:0000256" key="4">
    <source>
        <dbReference type="ARBA" id="ARBA00022679"/>
    </source>
</evidence>
<evidence type="ECO:0000256" key="7">
    <source>
        <dbReference type="ARBA" id="ARBA00022840"/>
    </source>
</evidence>
<dbReference type="PANTHER" id="PTHR24421">
    <property type="entry name" value="NITRATE/NITRITE SENSOR PROTEIN NARX-RELATED"/>
    <property type="match status" value="1"/>
</dbReference>
<evidence type="ECO:0000256" key="3">
    <source>
        <dbReference type="ARBA" id="ARBA00022553"/>
    </source>
</evidence>
<dbReference type="Gene3D" id="3.30.565.10">
    <property type="entry name" value="Histidine kinase-like ATPase, C-terminal domain"/>
    <property type="match status" value="1"/>
</dbReference>
<accession>A0A0N0GUW2</accession>
<comment type="caution">
    <text evidence="13">The sequence shown here is derived from an EMBL/GenBank/DDBJ whole genome shotgun (WGS) entry which is preliminary data.</text>
</comment>
<feature type="domain" description="Signal transduction histidine kinase subgroup 3 dimerisation and phosphoacceptor" evidence="12">
    <location>
        <begin position="243"/>
        <end position="308"/>
    </location>
</feature>
<feature type="domain" description="Histidine kinase/HSP90-like ATPase" evidence="11">
    <location>
        <begin position="360"/>
        <end position="452"/>
    </location>
</feature>
<evidence type="ECO:0000256" key="10">
    <source>
        <dbReference type="SAM" id="Phobius"/>
    </source>
</evidence>
<dbReference type="InterPro" id="IPR003594">
    <property type="entry name" value="HATPase_dom"/>
</dbReference>
<dbReference type="GO" id="GO:0000155">
    <property type="term" value="F:phosphorelay sensor kinase activity"/>
    <property type="evidence" value="ECO:0007669"/>
    <property type="project" value="InterPro"/>
</dbReference>
<dbReference type="AlphaFoldDB" id="A0A0N0GUW2"/>
<feature type="transmembrane region" description="Helical" evidence="10">
    <location>
        <begin position="90"/>
        <end position="108"/>
    </location>
</feature>
<dbReference type="Proteomes" id="UP000037982">
    <property type="component" value="Unassembled WGS sequence"/>
</dbReference>
<dbReference type="EC" id="2.7.13.3" evidence="2"/>
<feature type="transmembrane region" description="Helical" evidence="10">
    <location>
        <begin position="61"/>
        <end position="84"/>
    </location>
</feature>